<proteinExistence type="predicted"/>
<dbReference type="Gene3D" id="2.30.110.10">
    <property type="entry name" value="Electron Transport, Fmn-binding Protein, Chain A"/>
    <property type="match status" value="1"/>
</dbReference>
<comment type="caution">
    <text evidence="2">The sequence shown here is derived from an EMBL/GenBank/DDBJ whole genome shotgun (WGS) entry which is preliminary data.</text>
</comment>
<reference evidence="2" key="1">
    <citation type="journal article" date="2020" name="mSystems">
        <title>Genome- and Community-Level Interaction Insights into Carbon Utilization and Element Cycling Functions of Hydrothermarchaeota in Hydrothermal Sediment.</title>
        <authorList>
            <person name="Zhou Z."/>
            <person name="Liu Y."/>
            <person name="Xu W."/>
            <person name="Pan J."/>
            <person name="Luo Z.H."/>
            <person name="Li M."/>
        </authorList>
    </citation>
    <scope>NUCLEOTIDE SEQUENCE [LARGE SCALE GENOMIC DNA]</scope>
    <source>
        <strain evidence="2">HyVt-115</strain>
    </source>
</reference>
<evidence type="ECO:0000313" key="2">
    <source>
        <dbReference type="EMBL" id="HDD53552.1"/>
    </source>
</evidence>
<dbReference type="AlphaFoldDB" id="A0A7C0U6T0"/>
<dbReference type="PANTHER" id="PTHR40660">
    <property type="entry name" value="5'-PHOSPHATE OXIDASE PUTATIVE DOMAIN-CONTAINING PROTEIN-RELATED"/>
    <property type="match status" value="1"/>
</dbReference>
<dbReference type="Proteomes" id="UP000885690">
    <property type="component" value="Unassembled WGS sequence"/>
</dbReference>
<feature type="domain" description="Pyridoxamine 5'-phosphate oxidase N-terminal" evidence="1">
    <location>
        <begin position="6"/>
        <end position="123"/>
    </location>
</feature>
<sequence>MDLKDLERLFQKKGIGVMGTADGEGWVNLAIYSPPIITSEGTLVFGATQRLTYKNLTENPRAMFMYVSPEDWDGVRIRMSLVKDETSGEFLETLKERFLAIGYNTLAREIRHALHFKVEEVRPLKEGPPCKE</sequence>
<dbReference type="Pfam" id="PF01243">
    <property type="entry name" value="PNPOx_N"/>
    <property type="match status" value="1"/>
</dbReference>
<dbReference type="SUPFAM" id="SSF50475">
    <property type="entry name" value="FMN-binding split barrel"/>
    <property type="match status" value="1"/>
</dbReference>
<accession>A0A7C0U6T0</accession>
<dbReference type="EMBL" id="DQWS01000217">
    <property type="protein sequence ID" value="HDD53552.1"/>
    <property type="molecule type" value="Genomic_DNA"/>
</dbReference>
<gene>
    <name evidence="2" type="ORF">ENF32_05750</name>
</gene>
<name>A0A7C0U6T0_9BACT</name>
<organism evidence="2">
    <name type="scientific">Thermosulfidibacter takaii</name>
    <dbReference type="NCBI Taxonomy" id="412593"/>
    <lineage>
        <taxon>Bacteria</taxon>
        <taxon>Pseudomonadati</taxon>
        <taxon>Thermosulfidibacterota</taxon>
        <taxon>Thermosulfidibacteria</taxon>
        <taxon>Thermosulfidibacterales</taxon>
        <taxon>Thermosulfidibacteraceae</taxon>
    </lineage>
</organism>
<dbReference type="PANTHER" id="PTHR40660:SF1">
    <property type="entry name" value="5'-PHOSPHATE OXIDASE PUTATIVE DOMAIN-CONTAINING PROTEIN-RELATED"/>
    <property type="match status" value="1"/>
</dbReference>
<dbReference type="InterPro" id="IPR011576">
    <property type="entry name" value="Pyridox_Oxase_N"/>
</dbReference>
<protein>
    <submittedName>
        <fullName evidence="2">Pyridoxamine 5'-phosphate oxidase family protein</fullName>
    </submittedName>
</protein>
<evidence type="ECO:0000259" key="1">
    <source>
        <dbReference type="Pfam" id="PF01243"/>
    </source>
</evidence>
<dbReference type="InterPro" id="IPR012349">
    <property type="entry name" value="Split_barrel_FMN-bd"/>
</dbReference>